<evidence type="ECO:0000256" key="5">
    <source>
        <dbReference type="ARBA" id="ARBA00022741"/>
    </source>
</evidence>
<dbReference type="GO" id="GO:0005886">
    <property type="term" value="C:plasma membrane"/>
    <property type="evidence" value="ECO:0007669"/>
    <property type="project" value="UniProtKB-SubCell"/>
</dbReference>
<name>A0A2T7FU78_9RHOB</name>
<feature type="transmembrane region" description="Helical" evidence="9">
    <location>
        <begin position="223"/>
        <end position="244"/>
    </location>
</feature>
<evidence type="ECO:0000313" key="11">
    <source>
        <dbReference type="EMBL" id="PVA05724.1"/>
    </source>
</evidence>
<keyword evidence="8 9" id="KW-0472">Membrane</keyword>
<dbReference type="Gene3D" id="3.40.50.300">
    <property type="entry name" value="P-loop containing nucleotide triphosphate hydrolases"/>
    <property type="match status" value="1"/>
</dbReference>
<evidence type="ECO:0000256" key="9">
    <source>
        <dbReference type="SAM" id="Phobius"/>
    </source>
</evidence>
<dbReference type="InterPro" id="IPR043428">
    <property type="entry name" value="LivM-like"/>
</dbReference>
<dbReference type="SUPFAM" id="SSF52540">
    <property type="entry name" value="P-loop containing nucleoside triphosphate hydrolases"/>
    <property type="match status" value="1"/>
</dbReference>
<dbReference type="Pfam" id="PF00005">
    <property type="entry name" value="ABC_tran"/>
    <property type="match status" value="1"/>
</dbReference>
<feature type="transmembrane region" description="Helical" evidence="9">
    <location>
        <begin position="302"/>
        <end position="323"/>
    </location>
</feature>
<feature type="transmembrane region" description="Helical" evidence="9">
    <location>
        <begin position="77"/>
        <end position="97"/>
    </location>
</feature>
<evidence type="ECO:0000256" key="8">
    <source>
        <dbReference type="ARBA" id="ARBA00023136"/>
    </source>
</evidence>
<accession>A0A2T7FU78</accession>
<dbReference type="InterPro" id="IPR001851">
    <property type="entry name" value="ABC_transp_permease"/>
</dbReference>
<evidence type="ECO:0000256" key="7">
    <source>
        <dbReference type="ARBA" id="ARBA00022989"/>
    </source>
</evidence>
<keyword evidence="2" id="KW-0813">Transport</keyword>
<feature type="transmembrane region" description="Helical" evidence="9">
    <location>
        <begin position="169"/>
        <end position="193"/>
    </location>
</feature>
<feature type="domain" description="ABC transporter" evidence="10">
    <location>
        <begin position="365"/>
        <end position="594"/>
    </location>
</feature>
<feature type="transmembrane region" description="Helical" evidence="9">
    <location>
        <begin position="131"/>
        <end position="149"/>
    </location>
</feature>
<keyword evidence="3" id="KW-1003">Cell membrane</keyword>
<dbReference type="GO" id="GO:0015658">
    <property type="term" value="F:branched-chain amino acid transmembrane transporter activity"/>
    <property type="evidence" value="ECO:0007669"/>
    <property type="project" value="InterPro"/>
</dbReference>
<reference evidence="11 12" key="1">
    <citation type="submission" date="2018-04" db="EMBL/GenBank/DDBJ databases">
        <title>Pelagivirga bohaiensis gen. nov., sp. nov., a bacterium isolated from the Bohai Sea.</title>
        <authorList>
            <person name="Ji X."/>
        </authorList>
    </citation>
    <scope>NUCLEOTIDE SEQUENCE [LARGE SCALE GENOMIC DNA]</scope>
    <source>
        <strain evidence="11 12">BH-SD16</strain>
    </source>
</reference>
<dbReference type="InterPro" id="IPR051120">
    <property type="entry name" value="ABC_AA/LPS_Transport"/>
</dbReference>
<gene>
    <name evidence="11" type="ORF">DC363_12915</name>
</gene>
<keyword evidence="6" id="KW-0067">ATP-binding</keyword>
<dbReference type="InterPro" id="IPR003593">
    <property type="entry name" value="AAA+_ATPase"/>
</dbReference>
<dbReference type="PANTHER" id="PTHR45772:SF9">
    <property type="entry name" value="CONSERVED COMPONENT OF ABC TRANSPORTER FOR NATURAL AMINO ACIDS"/>
    <property type="match status" value="1"/>
</dbReference>
<comment type="caution">
    <text evidence="11">The sequence shown here is derived from an EMBL/GenBank/DDBJ whole genome shotgun (WGS) entry which is preliminary data.</text>
</comment>
<keyword evidence="7 9" id="KW-1133">Transmembrane helix</keyword>
<dbReference type="InterPro" id="IPR027417">
    <property type="entry name" value="P-loop_NTPase"/>
</dbReference>
<dbReference type="GO" id="GO:0016887">
    <property type="term" value="F:ATP hydrolysis activity"/>
    <property type="evidence" value="ECO:0007669"/>
    <property type="project" value="InterPro"/>
</dbReference>
<dbReference type="GO" id="GO:0005524">
    <property type="term" value="F:ATP binding"/>
    <property type="evidence" value="ECO:0007669"/>
    <property type="project" value="UniProtKB-KW"/>
</dbReference>
<dbReference type="PROSITE" id="PS50893">
    <property type="entry name" value="ABC_TRANSPORTER_2"/>
    <property type="match status" value="1"/>
</dbReference>
<dbReference type="RefSeq" id="WP_108641577.1">
    <property type="nucleotide sequence ID" value="NZ_QCYG01000008.1"/>
</dbReference>
<dbReference type="SMART" id="SM00382">
    <property type="entry name" value="AAA"/>
    <property type="match status" value="1"/>
</dbReference>
<evidence type="ECO:0000256" key="3">
    <source>
        <dbReference type="ARBA" id="ARBA00022475"/>
    </source>
</evidence>
<feature type="transmembrane region" description="Helical" evidence="9">
    <location>
        <begin position="26"/>
        <end position="48"/>
    </location>
</feature>
<evidence type="ECO:0000256" key="2">
    <source>
        <dbReference type="ARBA" id="ARBA00022448"/>
    </source>
</evidence>
<evidence type="ECO:0000313" key="12">
    <source>
        <dbReference type="Proteomes" id="UP000244817"/>
    </source>
</evidence>
<dbReference type="AlphaFoldDB" id="A0A2T7FU78"/>
<feature type="transmembrane region" description="Helical" evidence="9">
    <location>
        <begin position="103"/>
        <end position="124"/>
    </location>
</feature>
<keyword evidence="12" id="KW-1185">Reference proteome</keyword>
<dbReference type="InterPro" id="IPR003439">
    <property type="entry name" value="ABC_transporter-like_ATP-bd"/>
</dbReference>
<feature type="transmembrane region" description="Helical" evidence="9">
    <location>
        <begin position="54"/>
        <end position="70"/>
    </location>
</feature>
<evidence type="ECO:0000259" key="10">
    <source>
        <dbReference type="PROSITE" id="PS50893"/>
    </source>
</evidence>
<dbReference type="Proteomes" id="UP000244817">
    <property type="component" value="Unassembled WGS sequence"/>
</dbReference>
<keyword evidence="4 9" id="KW-0812">Transmembrane</keyword>
<comment type="subcellular location">
    <subcellularLocation>
        <location evidence="1">Cell membrane</location>
        <topology evidence="1">Multi-pass membrane protein</topology>
    </subcellularLocation>
</comment>
<keyword evidence="5" id="KW-0547">Nucleotide-binding</keyword>
<dbReference type="OrthoDB" id="9802264at2"/>
<evidence type="ECO:0000256" key="4">
    <source>
        <dbReference type="ARBA" id="ARBA00022692"/>
    </source>
</evidence>
<proteinExistence type="predicted"/>
<organism evidence="11 12">
    <name type="scientific">Thalassorhabdomicrobium marinisediminis</name>
    <dbReference type="NCBI Taxonomy" id="2170577"/>
    <lineage>
        <taxon>Bacteria</taxon>
        <taxon>Pseudomonadati</taxon>
        <taxon>Pseudomonadota</taxon>
        <taxon>Alphaproteobacteria</taxon>
        <taxon>Rhodobacterales</taxon>
        <taxon>Paracoccaceae</taxon>
        <taxon>Thalassorhabdomicrobium</taxon>
    </lineage>
</organism>
<evidence type="ECO:0000256" key="6">
    <source>
        <dbReference type="ARBA" id="ARBA00022840"/>
    </source>
</evidence>
<evidence type="ECO:0000256" key="1">
    <source>
        <dbReference type="ARBA" id="ARBA00004651"/>
    </source>
</evidence>
<dbReference type="EMBL" id="QCYG01000008">
    <property type="protein sequence ID" value="PVA05724.1"/>
    <property type="molecule type" value="Genomic_DNA"/>
</dbReference>
<dbReference type="CDD" id="cd06581">
    <property type="entry name" value="TM_PBP1_LivM_like"/>
    <property type="match status" value="1"/>
</dbReference>
<dbReference type="Pfam" id="PF02653">
    <property type="entry name" value="BPD_transp_2"/>
    <property type="match status" value="1"/>
</dbReference>
<feature type="transmembrane region" description="Helical" evidence="9">
    <location>
        <begin position="275"/>
        <end position="296"/>
    </location>
</feature>
<sequence length="599" mass="64477">MNTQTITSSAQPRPETSSFDSDTQQLWLASGLLLITGIVPALFGNAYWEHSFQLMNIYIAVTVLQNWLFVDAGQKSFGQGVLLGLGAYGLAVASGVFDQPIAVGLFWGIVASAAGGLLFALPALRVQGFHLGFVTLSAAVVFPQLLLQMDDLTQGLNGISMPMRGLSEPLLLGVSTLSLLCTAAPIIALLFHYKMRRSRLGRRMRTAAESPEAARSLGIRPGVMSSLAFLIASVGTGICGLLFVPAVSFVTPQSFLMDVSFIFFFAVVVGGRGQLLGPVVGIWAVFTIPNILLVDLAHYKPLVYGFITLFVVILFPDGIVGTIEEFRQKKRKAGGGERAFHLTALTDWLSALPDHKAAAEDEPILTVRGATKRFGSVVAVDRVDFDLRPGEVHGLIGANGSGKTSLLNILNGFSRMNEGSYHFAGRDVSKATAPAIAERGLGRTFQTPRVFPSFSVWNNVRVGLDARETEMPAGLEQILREMEAEHADGMPTLLSHGQRRILEVVRVVLKDSPVVLFDEPAAGLSGEEREEFSKLVKLLSRKLGTAVVLVEHDLELVWSIADRITVLETGSVIASGRPADLVRDPAVQHLFVGGAHVDA</sequence>
<protein>
    <submittedName>
        <fullName evidence="11">ABC transporter</fullName>
    </submittedName>
</protein>
<dbReference type="PANTHER" id="PTHR45772">
    <property type="entry name" value="CONSERVED COMPONENT OF ABC TRANSPORTER FOR NATURAL AMINO ACIDS-RELATED"/>
    <property type="match status" value="1"/>
</dbReference>